<dbReference type="AlphaFoldDB" id="A0A9X3ABA6"/>
<evidence type="ECO:0000256" key="4">
    <source>
        <dbReference type="ARBA" id="ARBA00023134"/>
    </source>
</evidence>
<feature type="transmembrane region" description="Helical" evidence="6">
    <location>
        <begin position="184"/>
        <end position="205"/>
    </location>
</feature>
<evidence type="ECO:0000259" key="7">
    <source>
        <dbReference type="PROSITE" id="PS50887"/>
    </source>
</evidence>
<dbReference type="InterPro" id="IPR043128">
    <property type="entry name" value="Rev_trsase/Diguanyl_cyclase"/>
</dbReference>
<feature type="domain" description="GGDEF" evidence="7">
    <location>
        <begin position="267"/>
        <end position="401"/>
    </location>
</feature>
<feature type="transmembrane region" description="Helical" evidence="6">
    <location>
        <begin position="149"/>
        <end position="172"/>
    </location>
</feature>
<dbReference type="GO" id="GO:0005886">
    <property type="term" value="C:plasma membrane"/>
    <property type="evidence" value="ECO:0007669"/>
    <property type="project" value="TreeGrafter"/>
</dbReference>
<evidence type="ECO:0000256" key="3">
    <source>
        <dbReference type="ARBA" id="ARBA00012528"/>
    </source>
</evidence>
<dbReference type="InterPro" id="IPR050469">
    <property type="entry name" value="Diguanylate_Cyclase"/>
</dbReference>
<evidence type="ECO:0000313" key="9">
    <source>
        <dbReference type="Proteomes" id="UP001150641"/>
    </source>
</evidence>
<keyword evidence="4" id="KW-0547">Nucleotide-binding</keyword>
<dbReference type="NCBIfam" id="TIGR00254">
    <property type="entry name" value="GGDEF"/>
    <property type="match status" value="1"/>
</dbReference>
<dbReference type="GO" id="GO:0005525">
    <property type="term" value="F:GTP binding"/>
    <property type="evidence" value="ECO:0007669"/>
    <property type="project" value="UniProtKB-KW"/>
</dbReference>
<evidence type="ECO:0000313" key="8">
    <source>
        <dbReference type="EMBL" id="MCT4700638.1"/>
    </source>
</evidence>
<dbReference type="SUPFAM" id="SSF55073">
    <property type="entry name" value="Nucleotide cyclase"/>
    <property type="match status" value="1"/>
</dbReference>
<dbReference type="Pfam" id="PF00990">
    <property type="entry name" value="GGDEF"/>
    <property type="match status" value="1"/>
</dbReference>
<name>A0A9X3ABA6_9ENTR</name>
<dbReference type="RefSeq" id="WP_271121470.1">
    <property type="nucleotide sequence ID" value="NZ_JALHAN010000054.1"/>
</dbReference>
<evidence type="ECO:0000256" key="1">
    <source>
        <dbReference type="ARBA" id="ARBA00001946"/>
    </source>
</evidence>
<accession>A0A9X3ABA6</accession>
<dbReference type="EMBL" id="JALHAP010000067">
    <property type="protein sequence ID" value="MCT4700638.1"/>
    <property type="molecule type" value="Genomic_DNA"/>
</dbReference>
<comment type="cofactor">
    <cofactor evidence="1">
        <name>Mg(2+)</name>
        <dbReference type="ChEBI" id="CHEBI:18420"/>
    </cofactor>
</comment>
<evidence type="ECO:0000256" key="5">
    <source>
        <dbReference type="ARBA" id="ARBA00034247"/>
    </source>
</evidence>
<comment type="pathway">
    <text evidence="2">Purine metabolism; 3',5'-cyclic di-GMP biosynthesis.</text>
</comment>
<dbReference type="EC" id="2.7.7.65" evidence="3"/>
<dbReference type="Gene3D" id="3.30.70.270">
    <property type="match status" value="1"/>
</dbReference>
<dbReference type="SMART" id="SM00267">
    <property type="entry name" value="GGDEF"/>
    <property type="match status" value="1"/>
</dbReference>
<dbReference type="Pfam" id="PF17178">
    <property type="entry name" value="MASE5"/>
    <property type="match status" value="1"/>
</dbReference>
<keyword evidence="4" id="KW-0342">GTP-binding</keyword>
<comment type="catalytic activity">
    <reaction evidence="5">
        <text>2 GTP = 3',3'-c-di-GMP + 2 diphosphate</text>
        <dbReference type="Rhea" id="RHEA:24898"/>
        <dbReference type="ChEBI" id="CHEBI:33019"/>
        <dbReference type="ChEBI" id="CHEBI:37565"/>
        <dbReference type="ChEBI" id="CHEBI:58805"/>
        <dbReference type="EC" id="2.7.7.65"/>
    </reaction>
</comment>
<feature type="transmembrane region" description="Helical" evidence="6">
    <location>
        <begin position="47"/>
        <end position="64"/>
    </location>
</feature>
<comment type="caution">
    <text evidence="8">The sequence shown here is derived from an EMBL/GenBank/DDBJ whole genome shotgun (WGS) entry which is preliminary data.</text>
</comment>
<feature type="transmembrane region" description="Helical" evidence="6">
    <location>
        <begin position="84"/>
        <end position="107"/>
    </location>
</feature>
<reference evidence="8" key="1">
    <citation type="submission" date="2022-03" db="EMBL/GenBank/DDBJ databases">
        <title>Proposal of a novel genus Dryocolo and two novel species.</title>
        <authorList>
            <person name="Maddock D.W."/>
            <person name="Brady C.L."/>
            <person name="Denman S."/>
            <person name="Arnold D."/>
        </authorList>
    </citation>
    <scope>NUCLEOTIDE SEQUENCE</scope>
    <source>
        <strain evidence="8">H6W4</strain>
    </source>
</reference>
<keyword evidence="9" id="KW-1185">Reference proteome</keyword>
<dbReference type="FunFam" id="3.30.70.270:FF:000001">
    <property type="entry name" value="Diguanylate cyclase domain protein"/>
    <property type="match status" value="1"/>
</dbReference>
<proteinExistence type="predicted"/>
<feature type="transmembrane region" description="Helical" evidence="6">
    <location>
        <begin position="119"/>
        <end position="137"/>
    </location>
</feature>
<keyword evidence="6" id="KW-1133">Transmembrane helix</keyword>
<protein>
    <recommendedName>
        <fullName evidence="3">diguanylate cyclase</fullName>
        <ecNumber evidence="3">2.7.7.65</ecNumber>
    </recommendedName>
</protein>
<dbReference type="PANTHER" id="PTHR45138:SF9">
    <property type="entry name" value="DIGUANYLATE CYCLASE DGCM-RELATED"/>
    <property type="match status" value="1"/>
</dbReference>
<sequence>MVFGKIRTLLKAVIDDYILQLARVNFRETPEYHALLVRSTRSALSSAIRWLWLVGVTCSSFILTQREILSLEGMQSNGGPLSEYVHRATLFFLVLLLVFALLSRFHWAKHIGALKNNMLAAGFAFLGCYWGLVIFFMSANQQIIFSMSLYFILIFSSLAALYVSALCLYSFVVPVTLLPLIAKLIYFPPVNVINVLGVFVALFLVETGRRMLSHWFIQAIRQEYTNQTYAAALDEIAHSDPLTRIANRRQFDGRLNKLITLAPLSNTPPTVILIDVDYFKKYNDRYGHLMGDECLVSVTQALTRAVRNAGDLVARYGGEEFVVVLSDVTLERAQDIAVRIKTEINSLAIPHAASDVADHVTISQGIAQWRPGESVEKLLSRADSALYRSKEQGRNRFSVAD</sequence>
<evidence type="ECO:0000256" key="6">
    <source>
        <dbReference type="SAM" id="Phobius"/>
    </source>
</evidence>
<evidence type="ECO:0000256" key="2">
    <source>
        <dbReference type="ARBA" id="ARBA00004665"/>
    </source>
</evidence>
<dbReference type="PANTHER" id="PTHR45138">
    <property type="entry name" value="REGULATORY COMPONENTS OF SENSORY TRANSDUCTION SYSTEM"/>
    <property type="match status" value="1"/>
</dbReference>
<dbReference type="InterPro" id="IPR029787">
    <property type="entry name" value="Nucleotide_cyclase"/>
</dbReference>
<dbReference type="GO" id="GO:0052621">
    <property type="term" value="F:diguanylate cyclase activity"/>
    <property type="evidence" value="ECO:0007669"/>
    <property type="project" value="UniProtKB-EC"/>
</dbReference>
<gene>
    <name evidence="8" type="ORF">MUA00_02250</name>
</gene>
<organism evidence="8 9">
    <name type="scientific">Dryocola boscaweniae</name>
    <dbReference type="NCBI Taxonomy" id="2925397"/>
    <lineage>
        <taxon>Bacteria</taxon>
        <taxon>Pseudomonadati</taxon>
        <taxon>Pseudomonadota</taxon>
        <taxon>Gammaproteobacteria</taxon>
        <taxon>Enterobacterales</taxon>
        <taxon>Enterobacteriaceae</taxon>
        <taxon>Dryocola</taxon>
    </lineage>
</organism>
<dbReference type="Proteomes" id="UP001150641">
    <property type="component" value="Unassembled WGS sequence"/>
</dbReference>
<dbReference type="CDD" id="cd01949">
    <property type="entry name" value="GGDEF"/>
    <property type="match status" value="1"/>
</dbReference>
<keyword evidence="6" id="KW-0812">Transmembrane</keyword>
<dbReference type="PROSITE" id="PS50887">
    <property type="entry name" value="GGDEF"/>
    <property type="match status" value="1"/>
</dbReference>
<dbReference type="InterPro" id="IPR000160">
    <property type="entry name" value="GGDEF_dom"/>
</dbReference>
<dbReference type="GO" id="GO:1902201">
    <property type="term" value="P:negative regulation of bacterial-type flagellum-dependent cell motility"/>
    <property type="evidence" value="ECO:0007669"/>
    <property type="project" value="TreeGrafter"/>
</dbReference>
<dbReference type="GO" id="GO:0043709">
    <property type="term" value="P:cell adhesion involved in single-species biofilm formation"/>
    <property type="evidence" value="ECO:0007669"/>
    <property type="project" value="TreeGrafter"/>
</dbReference>
<dbReference type="InterPro" id="IPR033444">
    <property type="entry name" value="MASE5"/>
</dbReference>
<keyword evidence="6" id="KW-0472">Membrane</keyword>